<comment type="caution">
    <text evidence="2">The sequence shown here is derived from an EMBL/GenBank/DDBJ whole genome shotgun (WGS) entry which is preliminary data.</text>
</comment>
<gene>
    <name evidence="2" type="ORF">RBWH47_04072</name>
</gene>
<feature type="region of interest" description="Disordered" evidence="1">
    <location>
        <begin position="226"/>
        <end position="360"/>
    </location>
</feature>
<feature type="compositionally biased region" description="Basic and acidic residues" evidence="1">
    <location>
        <begin position="396"/>
        <end position="410"/>
    </location>
</feature>
<organism evidence="2 3">
    <name type="scientific">Rhodopirellula baltica WH47</name>
    <dbReference type="NCBI Taxonomy" id="991778"/>
    <lineage>
        <taxon>Bacteria</taxon>
        <taxon>Pseudomonadati</taxon>
        <taxon>Planctomycetota</taxon>
        <taxon>Planctomycetia</taxon>
        <taxon>Pirellulales</taxon>
        <taxon>Pirellulaceae</taxon>
        <taxon>Rhodopirellula</taxon>
    </lineage>
</organism>
<reference evidence="2 3" key="1">
    <citation type="journal article" date="2013" name="Mar. Genomics">
        <title>Expression of sulfatases in Rhodopirellula baltica and the diversity of sulfatases in the genus Rhodopirellula.</title>
        <authorList>
            <person name="Wegner C.E."/>
            <person name="Richter-Heitmann T."/>
            <person name="Klindworth A."/>
            <person name="Klockow C."/>
            <person name="Richter M."/>
            <person name="Achstetter T."/>
            <person name="Glockner F.O."/>
            <person name="Harder J."/>
        </authorList>
    </citation>
    <scope>NUCLEOTIDE SEQUENCE [LARGE SCALE GENOMIC DNA]</scope>
    <source>
        <strain evidence="2 3">WH47</strain>
    </source>
</reference>
<feature type="compositionally biased region" description="Polar residues" evidence="1">
    <location>
        <begin position="547"/>
        <end position="557"/>
    </location>
</feature>
<feature type="region of interest" description="Disordered" evidence="1">
    <location>
        <begin position="390"/>
        <end position="593"/>
    </location>
</feature>
<evidence type="ECO:0000256" key="1">
    <source>
        <dbReference type="SAM" id="MobiDB-lite"/>
    </source>
</evidence>
<feature type="region of interest" description="Disordered" evidence="1">
    <location>
        <begin position="1"/>
        <end position="22"/>
    </location>
</feature>
<evidence type="ECO:0000313" key="2">
    <source>
        <dbReference type="EMBL" id="EGF29618.1"/>
    </source>
</evidence>
<proteinExistence type="predicted"/>
<dbReference type="PATRIC" id="fig|991778.3.peg.379"/>
<feature type="compositionally biased region" description="Low complexity" evidence="1">
    <location>
        <begin position="330"/>
        <end position="345"/>
    </location>
</feature>
<dbReference type="EMBL" id="AFAR01000017">
    <property type="protein sequence ID" value="EGF29618.1"/>
    <property type="molecule type" value="Genomic_DNA"/>
</dbReference>
<evidence type="ECO:0000313" key="3">
    <source>
        <dbReference type="Proteomes" id="UP000006222"/>
    </source>
</evidence>
<accession>F2AL34</accession>
<dbReference type="AlphaFoldDB" id="F2AL34"/>
<sequence>MLDCNDCTSGGTQRDVTDRGRKLTVSEKRQRLAALLIATSLSTSSCLATVAVQADEPKLAAPTLAAPAMSLPETMQLPKQLSFPASGSDTATAKAPPAKGSTSLVPSKSFDGIDGPAPSNAIEPRVAGPAVVVRENNDPTRSHLQFREQNGQWNTKGGPIGSAIQLLPPQMAEPSKMEEPVFLGNADVISTNESVQAPRMVTRQDARLNGVRKTWEADGPLFTQTEPSMVLRGPESAEAELEPPTKGQLAETPPDLFDPTQMPAEFDSRPTKSVSDRNGASAWNGDDHSNTTQWNARRNVDRVSPLRDPVPSTTMAPIGSGALPARKVRSLQSPALQSPSLPSIQTESLPSLPALNAPSFQAPKVEEQIDDLPQKVDELTSKIEELTQQLNALKSSKPEPVESAAPEKLKATPAAPKIQAPANVIPPSIPQKRSAIESLPEMKPINELDALPSLKDAGSSVSQETVGSGLQAGQLSLEPPKSLTEPKSATKPKSLGGELDSADSSEVDAARKLNESIAEQLRREEARDRMQIQNRDDEVSLQPASPRRSTNESSRLNSAKRDQGIFDNEESDKLSRVPLQPVERDRLMPLEDAPAGSVSLRDIRGNDLDEADLEELYDAESIAEESDSIAEKDDSIEQRRLRLAQLDATGRAKTHSGKGAAPNLSTGVMRMQQPIVQCLQHYYGQREKADGRSNWGMMHAVMVFGSDTRLIARGRDYSTIAWMAGNNVCRGQRLMEVEGGKIKAREGVGLQGHQAQWLAVLAMAGVPSDYPLYVDGEKFSVADLVKVEASKCKEGEELTFSLIGLSHYLDTETTWVGADGERWDFSRLIAAELDQPVVGSACGGTHRLMGFAHALRKRRLEGQPIDGQWARAEQFLDDFVEYTLRLQNRDGSMSTDWFESRQDNGDLDRKVQTTGHMVEFLLTHLPDEKLLEPEVLRSVTFLLNAMLKGRNNDWSIGPKGHALRSLALFHQRVYGEPASLASSRSVARQRQPTRRSR</sequence>
<dbReference type="Proteomes" id="UP000006222">
    <property type="component" value="Unassembled WGS sequence"/>
</dbReference>
<protein>
    <submittedName>
        <fullName evidence="2">ADP-ribosylation factor-directed GTPase activating protein isoform b</fullName>
    </submittedName>
</protein>
<feature type="compositionally biased region" description="Polar residues" evidence="1">
    <location>
        <begin position="459"/>
        <end position="474"/>
    </location>
</feature>
<feature type="region of interest" description="Disordered" evidence="1">
    <location>
        <begin position="80"/>
        <end position="124"/>
    </location>
</feature>
<feature type="compositionally biased region" description="Basic and acidic residues" evidence="1">
    <location>
        <begin position="508"/>
        <end position="538"/>
    </location>
</feature>
<feature type="compositionally biased region" description="Polar residues" evidence="1">
    <location>
        <begin position="1"/>
        <end position="14"/>
    </location>
</feature>
<name>F2AL34_RHOBT</name>
<feature type="compositionally biased region" description="Polar residues" evidence="1">
    <location>
        <begin position="80"/>
        <end position="91"/>
    </location>
</feature>